<proteinExistence type="predicted"/>
<dbReference type="Gene3D" id="1.10.418.20">
    <property type="match status" value="1"/>
</dbReference>
<reference evidence="1 2" key="1">
    <citation type="journal article" date="2017" name="Genome Biol. Evol.">
        <title>Phytophthora megakarya and P. palmivora, closely related causal agents of cacao black pod rot, underwent increases in genome sizes and gene numbers by different mechanisms.</title>
        <authorList>
            <person name="Ali S.S."/>
            <person name="Shao J."/>
            <person name="Lary D.J."/>
            <person name="Kronmiller B."/>
            <person name="Shen D."/>
            <person name="Strem M.D."/>
            <person name="Amoako-Attah I."/>
            <person name="Akrofi A.Y."/>
            <person name="Begoude B.A."/>
            <person name="Ten Hoopen G.M."/>
            <person name="Coulibaly K."/>
            <person name="Kebe B.I."/>
            <person name="Melnick R.L."/>
            <person name="Guiltinan M.J."/>
            <person name="Tyler B.M."/>
            <person name="Meinhardt L.W."/>
            <person name="Bailey B.A."/>
        </authorList>
    </citation>
    <scope>NUCLEOTIDE SEQUENCE [LARGE SCALE GENOMIC DNA]</scope>
    <source>
        <strain evidence="2">sbr112.9</strain>
    </source>
</reference>
<dbReference type="InterPro" id="IPR038765">
    <property type="entry name" value="Papain-like_cys_pep_sf"/>
</dbReference>
<name>A0A2P4WZN1_9STRA</name>
<protein>
    <recommendedName>
        <fullName evidence="3">Ubiquitin-like protease family profile domain-containing protein</fullName>
    </recommendedName>
</protein>
<sequence length="88" mass="9936">MDERGCQLWLEKVWKPKVASHTTSFLMLDEFKCHSVSECKTKPQQTSCLDCGIYVVHYMDNISVVIAKLKPSPIAGNIATWTCVFNSP</sequence>
<evidence type="ECO:0000313" key="2">
    <source>
        <dbReference type="Proteomes" id="UP000237271"/>
    </source>
</evidence>
<comment type="caution">
    <text evidence="1">The sequence shown here is derived from an EMBL/GenBank/DDBJ whole genome shotgun (WGS) entry which is preliminary data.</text>
</comment>
<dbReference type="OrthoDB" id="123106at2759"/>
<dbReference type="Proteomes" id="UP000237271">
    <property type="component" value="Unassembled WGS sequence"/>
</dbReference>
<evidence type="ECO:0008006" key="3">
    <source>
        <dbReference type="Google" id="ProtNLM"/>
    </source>
</evidence>
<dbReference type="AlphaFoldDB" id="A0A2P4WZN1"/>
<dbReference type="EMBL" id="NCKW01020162">
    <property type="protein sequence ID" value="POM58752.1"/>
    <property type="molecule type" value="Genomic_DNA"/>
</dbReference>
<accession>A0A2P4WZN1</accession>
<dbReference type="SUPFAM" id="SSF54001">
    <property type="entry name" value="Cysteine proteinases"/>
    <property type="match status" value="1"/>
</dbReference>
<keyword evidence="2" id="KW-1185">Reference proteome</keyword>
<gene>
    <name evidence="1" type="ORF">PHPALM_36559</name>
</gene>
<evidence type="ECO:0000313" key="1">
    <source>
        <dbReference type="EMBL" id="POM58752.1"/>
    </source>
</evidence>
<organism evidence="1 2">
    <name type="scientific">Phytophthora palmivora</name>
    <dbReference type="NCBI Taxonomy" id="4796"/>
    <lineage>
        <taxon>Eukaryota</taxon>
        <taxon>Sar</taxon>
        <taxon>Stramenopiles</taxon>
        <taxon>Oomycota</taxon>
        <taxon>Peronosporomycetes</taxon>
        <taxon>Peronosporales</taxon>
        <taxon>Peronosporaceae</taxon>
        <taxon>Phytophthora</taxon>
    </lineage>
</organism>